<reference evidence="2" key="2">
    <citation type="submission" date="2020-06" db="EMBL/GenBank/DDBJ databases">
        <title>Helianthus annuus Genome sequencing and assembly Release 2.</title>
        <authorList>
            <person name="Gouzy J."/>
            <person name="Langlade N."/>
            <person name="Munos S."/>
        </authorList>
    </citation>
    <scope>NUCLEOTIDE SEQUENCE</scope>
    <source>
        <tissue evidence="2">Leaves</tissue>
    </source>
</reference>
<dbReference type="SMART" id="SM00382">
    <property type="entry name" value="AAA"/>
    <property type="match status" value="1"/>
</dbReference>
<dbReference type="PANTHER" id="PTHR23074:SF19">
    <property type="entry name" value="KATANIN P60 ATPASE-CONTAINING SUBUNIT A1"/>
    <property type="match status" value="1"/>
</dbReference>
<reference evidence="2" key="1">
    <citation type="journal article" date="2017" name="Nature">
        <title>The sunflower genome provides insights into oil metabolism, flowering and Asterid evolution.</title>
        <authorList>
            <person name="Badouin H."/>
            <person name="Gouzy J."/>
            <person name="Grassa C.J."/>
            <person name="Murat F."/>
            <person name="Staton S.E."/>
            <person name="Cottret L."/>
            <person name="Lelandais-Briere C."/>
            <person name="Owens G.L."/>
            <person name="Carrere S."/>
            <person name="Mayjonade B."/>
            <person name="Legrand L."/>
            <person name="Gill N."/>
            <person name="Kane N.C."/>
            <person name="Bowers J.E."/>
            <person name="Hubner S."/>
            <person name="Bellec A."/>
            <person name="Berard A."/>
            <person name="Berges H."/>
            <person name="Blanchet N."/>
            <person name="Boniface M.C."/>
            <person name="Brunel D."/>
            <person name="Catrice O."/>
            <person name="Chaidir N."/>
            <person name="Claudel C."/>
            <person name="Donnadieu C."/>
            <person name="Faraut T."/>
            <person name="Fievet G."/>
            <person name="Helmstetter N."/>
            <person name="King M."/>
            <person name="Knapp S.J."/>
            <person name="Lai Z."/>
            <person name="Le Paslier M.C."/>
            <person name="Lippi Y."/>
            <person name="Lorenzon L."/>
            <person name="Mandel J.R."/>
            <person name="Marage G."/>
            <person name="Marchand G."/>
            <person name="Marquand E."/>
            <person name="Bret-Mestries E."/>
            <person name="Morien E."/>
            <person name="Nambeesan S."/>
            <person name="Nguyen T."/>
            <person name="Pegot-Espagnet P."/>
            <person name="Pouilly N."/>
            <person name="Raftis F."/>
            <person name="Sallet E."/>
            <person name="Schiex T."/>
            <person name="Thomas J."/>
            <person name="Vandecasteele C."/>
            <person name="Vares D."/>
            <person name="Vear F."/>
            <person name="Vautrin S."/>
            <person name="Crespi M."/>
            <person name="Mangin B."/>
            <person name="Burke J.M."/>
            <person name="Salse J."/>
            <person name="Munos S."/>
            <person name="Vincourt P."/>
            <person name="Rieseberg L.H."/>
            <person name="Langlade N.B."/>
        </authorList>
    </citation>
    <scope>NUCLEOTIDE SEQUENCE</scope>
    <source>
        <tissue evidence="2">Leaves</tissue>
    </source>
</reference>
<dbReference type="InterPro" id="IPR003959">
    <property type="entry name" value="ATPase_AAA_core"/>
</dbReference>
<evidence type="ECO:0000259" key="1">
    <source>
        <dbReference type="SMART" id="SM00382"/>
    </source>
</evidence>
<dbReference type="Pfam" id="PF00004">
    <property type="entry name" value="AAA"/>
    <property type="match status" value="1"/>
</dbReference>
<evidence type="ECO:0000313" key="3">
    <source>
        <dbReference type="Proteomes" id="UP000215914"/>
    </source>
</evidence>
<dbReference type="EC" id="5.6.1.1" evidence="2"/>
<keyword evidence="3" id="KW-1185">Reference proteome</keyword>
<dbReference type="GO" id="GO:0016887">
    <property type="term" value="F:ATP hydrolysis activity"/>
    <property type="evidence" value="ECO:0000318"/>
    <property type="project" value="GO_Central"/>
</dbReference>
<proteinExistence type="predicted"/>
<dbReference type="GO" id="GO:0051013">
    <property type="term" value="P:microtubule severing"/>
    <property type="evidence" value="ECO:0000318"/>
    <property type="project" value="GO_Central"/>
</dbReference>
<evidence type="ECO:0000313" key="2">
    <source>
        <dbReference type="EMBL" id="KAF5808087.1"/>
    </source>
</evidence>
<accession>A0A9K3NPB3</accession>
<dbReference type="SUPFAM" id="SSF52540">
    <property type="entry name" value="P-loop containing nucleoside triphosphate hydrolases"/>
    <property type="match status" value="1"/>
</dbReference>
<keyword evidence="2" id="KW-0413">Isomerase</keyword>
<comment type="caution">
    <text evidence="2">The sequence shown here is derived from an EMBL/GenBank/DDBJ whole genome shotgun (WGS) entry which is preliminary data.</text>
</comment>
<organism evidence="2 3">
    <name type="scientific">Helianthus annuus</name>
    <name type="common">Common sunflower</name>
    <dbReference type="NCBI Taxonomy" id="4232"/>
    <lineage>
        <taxon>Eukaryota</taxon>
        <taxon>Viridiplantae</taxon>
        <taxon>Streptophyta</taxon>
        <taxon>Embryophyta</taxon>
        <taxon>Tracheophyta</taxon>
        <taxon>Spermatophyta</taxon>
        <taxon>Magnoliopsida</taxon>
        <taxon>eudicotyledons</taxon>
        <taxon>Gunneridae</taxon>
        <taxon>Pentapetalae</taxon>
        <taxon>asterids</taxon>
        <taxon>campanulids</taxon>
        <taxon>Asterales</taxon>
        <taxon>Asteraceae</taxon>
        <taxon>Asteroideae</taxon>
        <taxon>Heliantheae alliance</taxon>
        <taxon>Heliantheae</taxon>
        <taxon>Helianthus</taxon>
    </lineage>
</organism>
<dbReference type="GO" id="GO:0005737">
    <property type="term" value="C:cytoplasm"/>
    <property type="evidence" value="ECO:0000318"/>
    <property type="project" value="GO_Central"/>
</dbReference>
<dbReference type="InterPro" id="IPR027417">
    <property type="entry name" value="P-loop_NTPase"/>
</dbReference>
<dbReference type="GO" id="GO:0008568">
    <property type="term" value="F:microtubule severing ATPase activity"/>
    <property type="evidence" value="ECO:0000318"/>
    <property type="project" value="GO_Central"/>
</dbReference>
<dbReference type="Proteomes" id="UP000215914">
    <property type="component" value="Unassembled WGS sequence"/>
</dbReference>
<dbReference type="Gramene" id="mRNA:HanXRQr2_Chr04g0141471">
    <property type="protein sequence ID" value="mRNA:HanXRQr2_Chr04g0141471"/>
    <property type="gene ID" value="HanXRQr2_Chr04g0141471"/>
</dbReference>
<dbReference type="InterPro" id="IPR003593">
    <property type="entry name" value="AAA+_ATPase"/>
</dbReference>
<dbReference type="PANTHER" id="PTHR23074">
    <property type="entry name" value="AAA DOMAIN-CONTAINING"/>
    <property type="match status" value="1"/>
</dbReference>
<dbReference type="Gene3D" id="3.40.50.300">
    <property type="entry name" value="P-loop containing nucleotide triphosphate hydrolases"/>
    <property type="match status" value="1"/>
</dbReference>
<dbReference type="FunFam" id="3.40.50.300:FF:000159">
    <property type="entry name" value="Katanin p60 ATPase-containing subunit A1"/>
    <property type="match status" value="1"/>
</dbReference>
<dbReference type="GO" id="GO:0005819">
    <property type="term" value="C:spindle"/>
    <property type="evidence" value="ECO:0000318"/>
    <property type="project" value="GO_Central"/>
</dbReference>
<dbReference type="GO" id="GO:0005524">
    <property type="term" value="F:ATP binding"/>
    <property type="evidence" value="ECO:0007669"/>
    <property type="project" value="InterPro"/>
</dbReference>
<dbReference type="AlphaFoldDB" id="A0A9K3NPB3"/>
<sequence>MLEMDVLEDTPGVRFDDVAGLSEAKRLLEEAVVLPLLMPEYFQGIRKPWKGVLMFGPPGTGKTLLAKAVATECGTTFFNVSSASLASKWHGESERMVRCLFDLARAYAPSTIFIDEIDSLCSSRGATGESQASRRVKSELLVQIDGANSSRTNEDGSHKLVMVLAATNFPWDIDQGLRSILILCNFLS</sequence>
<protein>
    <submittedName>
        <fullName evidence="2">Microtubule-severing ATPase</fullName>
        <ecNumber evidence="2">5.6.1.1</ecNumber>
    </submittedName>
</protein>
<feature type="domain" description="AAA+ ATPase" evidence="1">
    <location>
        <begin position="48"/>
        <end position="187"/>
    </location>
</feature>
<gene>
    <name evidence="2" type="ORF">HanXRQr2_Chr04g0141471</name>
</gene>
<name>A0A9K3NPB3_HELAN</name>
<dbReference type="EMBL" id="MNCJ02000319">
    <property type="protein sequence ID" value="KAF5808087.1"/>
    <property type="molecule type" value="Genomic_DNA"/>
</dbReference>
<dbReference type="InterPro" id="IPR050304">
    <property type="entry name" value="MT-severing_AAA_ATPase"/>
</dbReference>